<dbReference type="PROSITE" id="PS00166">
    <property type="entry name" value="ENOYL_COA_HYDRATASE"/>
    <property type="match status" value="1"/>
</dbReference>
<dbReference type="PANTHER" id="PTHR11941">
    <property type="entry name" value="ENOYL-COA HYDRATASE-RELATED"/>
    <property type="match status" value="1"/>
</dbReference>
<dbReference type="FunFam" id="1.10.12.10:FF:000001">
    <property type="entry name" value="Probable enoyl-CoA hydratase, mitochondrial"/>
    <property type="match status" value="1"/>
</dbReference>
<accession>A0A1M6I3F6</accession>
<dbReference type="EMBL" id="FQZG01000037">
    <property type="protein sequence ID" value="SHJ28922.1"/>
    <property type="molecule type" value="Genomic_DNA"/>
</dbReference>
<dbReference type="Gene3D" id="1.10.12.10">
    <property type="entry name" value="Lyase 2-enoyl-coa Hydratase, Chain A, domain 2"/>
    <property type="match status" value="1"/>
</dbReference>
<dbReference type="GO" id="GO:0006635">
    <property type="term" value="P:fatty acid beta-oxidation"/>
    <property type="evidence" value="ECO:0007669"/>
    <property type="project" value="TreeGrafter"/>
</dbReference>
<sequence length="258" mass="26636">MSTVGYEALGQVARITVERPEALNALSTAVLLDLDEAISRATREAPRAVVLTGAGGKAFVAGADVAEMAGMSRLGAAAFGALGNRVFRALEQLPMPVIAAVNGFALGGGCELALACDLRIASETAVFAQPEVGLGITPGFGGTQRLARLIGPARAKELLFTARRVDASEALAIGLVNRVVAAEDLSDEALALADRIADQAPLAVRATKAAVDLGLQKDLDTALAIETAQFASCFETEDQTSAMGAFVERRKPEPFKGA</sequence>
<organism evidence="7 8">
    <name type="scientific">Tessaracoccus bendigoensis DSM 12906</name>
    <dbReference type="NCBI Taxonomy" id="1123357"/>
    <lineage>
        <taxon>Bacteria</taxon>
        <taxon>Bacillati</taxon>
        <taxon>Actinomycetota</taxon>
        <taxon>Actinomycetes</taxon>
        <taxon>Propionibacteriales</taxon>
        <taxon>Propionibacteriaceae</taxon>
        <taxon>Tessaracoccus</taxon>
    </lineage>
</organism>
<dbReference type="FunFam" id="3.90.226.10:FF:000009">
    <property type="entry name" value="Carnitinyl-CoA dehydratase"/>
    <property type="match status" value="1"/>
</dbReference>
<comment type="catalytic activity">
    <reaction evidence="4">
        <text>a (3S)-3-hydroxyacyl-CoA = a (2E)-enoyl-CoA + H2O</text>
        <dbReference type="Rhea" id="RHEA:16105"/>
        <dbReference type="ChEBI" id="CHEBI:15377"/>
        <dbReference type="ChEBI" id="CHEBI:57318"/>
        <dbReference type="ChEBI" id="CHEBI:58856"/>
        <dbReference type="EC" id="4.2.1.17"/>
    </reaction>
</comment>
<dbReference type="AlphaFoldDB" id="A0A1M6I3F6"/>
<dbReference type="EC" id="4.2.1.17" evidence="2"/>
<dbReference type="PANTHER" id="PTHR11941:SF54">
    <property type="entry name" value="ENOYL-COA HYDRATASE, MITOCHONDRIAL"/>
    <property type="match status" value="1"/>
</dbReference>
<keyword evidence="8" id="KW-1185">Reference proteome</keyword>
<keyword evidence="3" id="KW-0456">Lyase</keyword>
<dbReference type="InterPro" id="IPR029045">
    <property type="entry name" value="ClpP/crotonase-like_dom_sf"/>
</dbReference>
<dbReference type="STRING" id="1123357.SAMN02745244_02152"/>
<gene>
    <name evidence="7" type="ORF">SAMN02745244_02152</name>
</gene>
<dbReference type="Pfam" id="PF00378">
    <property type="entry name" value="ECH_1"/>
    <property type="match status" value="1"/>
</dbReference>
<evidence type="ECO:0000256" key="5">
    <source>
        <dbReference type="ARBA" id="ARBA00023717"/>
    </source>
</evidence>
<evidence type="ECO:0000256" key="1">
    <source>
        <dbReference type="ARBA" id="ARBA00005254"/>
    </source>
</evidence>
<evidence type="ECO:0000256" key="3">
    <source>
        <dbReference type="ARBA" id="ARBA00023239"/>
    </source>
</evidence>
<dbReference type="OrthoDB" id="4608673at2"/>
<dbReference type="SUPFAM" id="SSF52096">
    <property type="entry name" value="ClpP/crotonase"/>
    <property type="match status" value="1"/>
</dbReference>
<comment type="similarity">
    <text evidence="1 6">Belongs to the enoyl-CoA hydratase/isomerase family.</text>
</comment>
<dbReference type="Gene3D" id="3.90.226.10">
    <property type="entry name" value="2-enoyl-CoA Hydratase, Chain A, domain 1"/>
    <property type="match status" value="1"/>
</dbReference>
<comment type="catalytic activity">
    <reaction evidence="5">
        <text>a 4-saturated-(3S)-3-hydroxyacyl-CoA = a (3E)-enoyl-CoA + H2O</text>
        <dbReference type="Rhea" id="RHEA:20724"/>
        <dbReference type="ChEBI" id="CHEBI:15377"/>
        <dbReference type="ChEBI" id="CHEBI:58521"/>
        <dbReference type="ChEBI" id="CHEBI:137480"/>
        <dbReference type="EC" id="4.2.1.17"/>
    </reaction>
</comment>
<evidence type="ECO:0000256" key="4">
    <source>
        <dbReference type="ARBA" id="ARBA00023709"/>
    </source>
</evidence>
<name>A0A1M6I3F6_9ACTN</name>
<evidence type="ECO:0000256" key="6">
    <source>
        <dbReference type="RuleBase" id="RU003707"/>
    </source>
</evidence>
<evidence type="ECO:0000313" key="8">
    <source>
        <dbReference type="Proteomes" id="UP000184512"/>
    </source>
</evidence>
<proteinExistence type="inferred from homology"/>
<dbReference type="InterPro" id="IPR018376">
    <property type="entry name" value="Enoyl-CoA_hyd/isom_CS"/>
</dbReference>
<dbReference type="RefSeq" id="WP_073188085.1">
    <property type="nucleotide sequence ID" value="NZ_FQZG01000037.1"/>
</dbReference>
<dbReference type="InterPro" id="IPR014748">
    <property type="entry name" value="Enoyl-CoA_hydra_C"/>
</dbReference>
<evidence type="ECO:0000256" key="2">
    <source>
        <dbReference type="ARBA" id="ARBA00012076"/>
    </source>
</evidence>
<dbReference type="CDD" id="cd06558">
    <property type="entry name" value="crotonase-like"/>
    <property type="match status" value="1"/>
</dbReference>
<dbReference type="InterPro" id="IPR001753">
    <property type="entry name" value="Enoyl-CoA_hydra/iso"/>
</dbReference>
<dbReference type="Proteomes" id="UP000184512">
    <property type="component" value="Unassembled WGS sequence"/>
</dbReference>
<evidence type="ECO:0000313" key="7">
    <source>
        <dbReference type="EMBL" id="SHJ28922.1"/>
    </source>
</evidence>
<reference evidence="7 8" key="1">
    <citation type="submission" date="2016-11" db="EMBL/GenBank/DDBJ databases">
        <authorList>
            <person name="Jaros S."/>
            <person name="Januszkiewicz K."/>
            <person name="Wedrychowicz H."/>
        </authorList>
    </citation>
    <scope>NUCLEOTIDE SEQUENCE [LARGE SCALE GENOMIC DNA]</scope>
    <source>
        <strain evidence="7 8">DSM 12906</strain>
    </source>
</reference>
<protein>
    <recommendedName>
        <fullName evidence="2">enoyl-CoA hydratase</fullName>
        <ecNumber evidence="2">4.2.1.17</ecNumber>
    </recommendedName>
</protein>
<dbReference type="GO" id="GO:0004300">
    <property type="term" value="F:enoyl-CoA hydratase activity"/>
    <property type="evidence" value="ECO:0007669"/>
    <property type="project" value="UniProtKB-EC"/>
</dbReference>